<evidence type="ECO:0000259" key="2">
    <source>
        <dbReference type="Pfam" id="PF06458"/>
    </source>
</evidence>
<organism evidence="3 4">
    <name type="scientific">Apilactobacillus apisilvae</name>
    <dbReference type="NCBI Taxonomy" id="2923364"/>
    <lineage>
        <taxon>Bacteria</taxon>
        <taxon>Bacillati</taxon>
        <taxon>Bacillota</taxon>
        <taxon>Bacilli</taxon>
        <taxon>Lactobacillales</taxon>
        <taxon>Lactobacillaceae</taxon>
        <taxon>Apilactobacillus</taxon>
    </lineage>
</organism>
<dbReference type="EMBL" id="CP093362">
    <property type="protein sequence ID" value="UQS85570.1"/>
    <property type="molecule type" value="Genomic_DNA"/>
</dbReference>
<sequence length="322" mass="38043">MFKIFNKIVKSYKRNHKIIEDHFKSDLSKETASLSLATLRVHYINENGINLKKADSFNGPLNTRTNFIIPSFKGHVICKIVGNPKYFNKNNNDVFIKYQSINGKPVNVFFINLDNYLMVKNYKTIIGKYHTKYRINPPKITGYKLKSHIGELKGQYDNHIKSIVMYYQKSNWLKITRESYYIKSKNNINVFNNTEKNKIIRNIPKNSKIKIFYQVKTENYLWLNIGGNQWIINDSFTPIYHPFGSFLKNTNNWQIISLNKVAYLKSDIYNNKVSIFNYPSGEIIRYGLDNKEVKITLSIIDENNKHWYEINNLFYIKAENIQ</sequence>
<dbReference type="Pfam" id="PF06458">
    <property type="entry name" value="MucBP"/>
    <property type="match status" value="1"/>
</dbReference>
<protein>
    <submittedName>
        <fullName evidence="3">MucBP domain-containing protein</fullName>
    </submittedName>
</protein>
<dbReference type="RefSeq" id="WP_249511541.1">
    <property type="nucleotide sequence ID" value="NZ_CP093362.1"/>
</dbReference>
<accession>A0ABY4PIT1</accession>
<dbReference type="InterPro" id="IPR009459">
    <property type="entry name" value="MucBP_dom"/>
</dbReference>
<reference evidence="3 4" key="1">
    <citation type="journal article" date="2022" name="Int. J. Syst. Evol. Microbiol.">
        <title>Apilactobacillus apisilvae sp. nov., Nicolia spurrieriana gen. nov. sp. nov., Bombilactobacillus folatiphilus sp. nov. and Bombilactobacillus thymidiniphilus sp. nov., four new lactic acid bacterial isolates from stingless bees Tetragonula carbonaria and Austroplebeia australis.</title>
        <authorList>
            <person name="Oliphant S.A."/>
            <person name="Watson-Haigh N.S."/>
            <person name="Sumby K.M."/>
            <person name="Gardner J."/>
            <person name="Groom S."/>
            <person name="Jiranek V."/>
        </authorList>
    </citation>
    <scope>NUCLEOTIDE SEQUENCE [LARGE SCALE GENOMIC DNA]</scope>
    <source>
        <strain evidence="3 4">SG5_A10</strain>
    </source>
</reference>
<dbReference type="Gene3D" id="3.10.20.320">
    <property type="entry name" value="Putative peptidoglycan bound protein (lpxtg motif)"/>
    <property type="match status" value="1"/>
</dbReference>
<evidence type="ECO:0000313" key="4">
    <source>
        <dbReference type="Proteomes" id="UP000831859"/>
    </source>
</evidence>
<evidence type="ECO:0000256" key="1">
    <source>
        <dbReference type="ARBA" id="ARBA00022737"/>
    </source>
</evidence>
<evidence type="ECO:0000313" key="3">
    <source>
        <dbReference type="EMBL" id="UQS85570.1"/>
    </source>
</evidence>
<gene>
    <name evidence="3" type="ORF">MOO46_03150</name>
</gene>
<proteinExistence type="predicted"/>
<feature type="domain" description="MucBP" evidence="2">
    <location>
        <begin position="105"/>
        <end position="168"/>
    </location>
</feature>
<keyword evidence="4" id="KW-1185">Reference proteome</keyword>
<dbReference type="Proteomes" id="UP000831859">
    <property type="component" value="Chromosome"/>
</dbReference>
<keyword evidence="1" id="KW-0677">Repeat</keyword>
<name>A0ABY4PIT1_9LACO</name>